<organism evidence="2 3">
    <name type="scientific">Pseudonocardia ailaonensis</name>
    <dbReference type="NCBI Taxonomy" id="367279"/>
    <lineage>
        <taxon>Bacteria</taxon>
        <taxon>Bacillati</taxon>
        <taxon>Actinomycetota</taxon>
        <taxon>Actinomycetes</taxon>
        <taxon>Pseudonocardiales</taxon>
        <taxon>Pseudonocardiaceae</taxon>
        <taxon>Pseudonocardia</taxon>
    </lineage>
</organism>
<keyword evidence="1" id="KW-0472">Membrane</keyword>
<evidence type="ECO:0000256" key="1">
    <source>
        <dbReference type="SAM" id="Phobius"/>
    </source>
</evidence>
<evidence type="ECO:0000313" key="2">
    <source>
        <dbReference type="EMBL" id="GAA1840811.1"/>
    </source>
</evidence>
<evidence type="ECO:0000313" key="3">
    <source>
        <dbReference type="Proteomes" id="UP001500449"/>
    </source>
</evidence>
<sequence>MTAPALAPVPDLVTTAPRLSAAGILRSEWIKLRSVRSTLWCYAMIVLFTVGVGAVVAAVSDQPAGQGSLVGSATAGTMITVLVVAVVGSLIVTGEYGTGQIRSTFSAVPRRTGVLAAKGAVLALTTFVVGLVSVAIAAVVSWAISGSPAVELSQALVVPLVGAALYLTTIALLAFGLGAILRNTAGALATALGLLLVVPVVVTLLGGLTDAAWIQTVGEYLPQSLGTRVMGDGTGEGLGRWAALGYLGIWDAVVLVLAGVLVKRRDV</sequence>
<dbReference type="PANTHER" id="PTHR37305:SF1">
    <property type="entry name" value="MEMBRANE PROTEIN"/>
    <property type="match status" value="1"/>
</dbReference>
<feature type="transmembrane region" description="Helical" evidence="1">
    <location>
        <begin position="119"/>
        <end position="144"/>
    </location>
</feature>
<dbReference type="Pfam" id="PF12730">
    <property type="entry name" value="ABC2_membrane_4"/>
    <property type="match status" value="1"/>
</dbReference>
<accession>A0ABN2MXI8</accession>
<dbReference type="Proteomes" id="UP001500449">
    <property type="component" value="Unassembled WGS sequence"/>
</dbReference>
<dbReference type="RefSeq" id="WP_344414849.1">
    <property type="nucleotide sequence ID" value="NZ_BAAAQK010000005.1"/>
</dbReference>
<feature type="transmembrane region" description="Helical" evidence="1">
    <location>
        <begin position="39"/>
        <end position="59"/>
    </location>
</feature>
<dbReference type="EMBL" id="BAAAQK010000005">
    <property type="protein sequence ID" value="GAA1840811.1"/>
    <property type="molecule type" value="Genomic_DNA"/>
</dbReference>
<reference evidence="2 3" key="1">
    <citation type="journal article" date="2019" name="Int. J. Syst. Evol. Microbiol.">
        <title>The Global Catalogue of Microorganisms (GCM) 10K type strain sequencing project: providing services to taxonomists for standard genome sequencing and annotation.</title>
        <authorList>
            <consortium name="The Broad Institute Genomics Platform"/>
            <consortium name="The Broad Institute Genome Sequencing Center for Infectious Disease"/>
            <person name="Wu L."/>
            <person name="Ma J."/>
        </authorList>
    </citation>
    <scope>NUCLEOTIDE SEQUENCE [LARGE SCALE GENOMIC DNA]</scope>
    <source>
        <strain evidence="2 3">JCM 16009</strain>
    </source>
</reference>
<proteinExistence type="predicted"/>
<feature type="transmembrane region" description="Helical" evidence="1">
    <location>
        <begin position="156"/>
        <end position="181"/>
    </location>
</feature>
<feature type="transmembrane region" description="Helical" evidence="1">
    <location>
        <begin position="79"/>
        <end position="98"/>
    </location>
</feature>
<keyword evidence="1" id="KW-0812">Transmembrane</keyword>
<comment type="caution">
    <text evidence="2">The sequence shown here is derived from an EMBL/GenBank/DDBJ whole genome shotgun (WGS) entry which is preliminary data.</text>
</comment>
<feature type="transmembrane region" description="Helical" evidence="1">
    <location>
        <begin position="241"/>
        <end position="262"/>
    </location>
</feature>
<protein>
    <submittedName>
        <fullName evidence="2">ABC transporter permease</fullName>
    </submittedName>
</protein>
<dbReference type="PANTHER" id="PTHR37305">
    <property type="entry name" value="INTEGRAL MEMBRANE PROTEIN-RELATED"/>
    <property type="match status" value="1"/>
</dbReference>
<feature type="transmembrane region" description="Helical" evidence="1">
    <location>
        <begin position="188"/>
        <end position="208"/>
    </location>
</feature>
<gene>
    <name evidence="2" type="ORF">GCM10009836_20200</name>
</gene>
<keyword evidence="1" id="KW-1133">Transmembrane helix</keyword>
<name>A0ABN2MXI8_9PSEU</name>
<keyword evidence="3" id="KW-1185">Reference proteome</keyword>